<dbReference type="AlphaFoldDB" id="A0A1H2T1S1"/>
<dbReference type="HAMAP" id="MF_00009">
    <property type="entry name" value="Endoribonucl_YbeY"/>
    <property type="match status" value="1"/>
</dbReference>
<dbReference type="GO" id="GO:0004222">
    <property type="term" value="F:metalloendopeptidase activity"/>
    <property type="evidence" value="ECO:0007669"/>
    <property type="project" value="InterPro"/>
</dbReference>
<feature type="binding site" evidence="9">
    <location>
        <position position="119"/>
    </location>
    <ligand>
        <name>Zn(2+)</name>
        <dbReference type="ChEBI" id="CHEBI:29105"/>
        <note>catalytic</note>
    </ligand>
</feature>
<keyword evidence="4 9" id="KW-0540">Nuclease</keyword>
<evidence type="ECO:0000313" key="11">
    <source>
        <dbReference type="Proteomes" id="UP000198828"/>
    </source>
</evidence>
<comment type="function">
    <text evidence="9">Single strand-specific metallo-endoribonuclease involved in late-stage 70S ribosome quality control and in maturation of the 3' terminus of the 16S rRNA.</text>
</comment>
<dbReference type="PROSITE" id="PS01306">
    <property type="entry name" value="UPF0054"/>
    <property type="match status" value="1"/>
</dbReference>
<keyword evidence="8 9" id="KW-0862">Zinc</keyword>
<evidence type="ECO:0000256" key="1">
    <source>
        <dbReference type="ARBA" id="ARBA00010875"/>
    </source>
</evidence>
<comment type="cofactor">
    <cofactor evidence="9">
        <name>Zn(2+)</name>
        <dbReference type="ChEBI" id="CHEBI:29105"/>
    </cofactor>
    <text evidence="9">Binds 1 zinc ion.</text>
</comment>
<keyword evidence="6 9" id="KW-0255">Endonuclease</keyword>
<evidence type="ECO:0000256" key="8">
    <source>
        <dbReference type="ARBA" id="ARBA00022833"/>
    </source>
</evidence>
<keyword evidence="9" id="KW-0963">Cytoplasm</keyword>
<keyword evidence="7 9" id="KW-0378">Hydrolase</keyword>
<dbReference type="GO" id="GO:0004521">
    <property type="term" value="F:RNA endonuclease activity"/>
    <property type="evidence" value="ECO:0007669"/>
    <property type="project" value="UniProtKB-UniRule"/>
</dbReference>
<evidence type="ECO:0000256" key="2">
    <source>
        <dbReference type="ARBA" id="ARBA00022517"/>
    </source>
</evidence>
<sequence>MELYIDDRQDKIELDEEVFNIVEKAIKETLLFESKPLSFEVSLTFVDNEGIRELNKQYRNIDRETDVLSFPLYEDSSISPAPMLGDIVISAEKAWAQSIEYGHSFIREIAYLTVHSILHLLGYDHMEEEDKSIMRAKEKEIMKRLKIFKKGKED</sequence>
<dbReference type="GO" id="GO:0008270">
    <property type="term" value="F:zinc ion binding"/>
    <property type="evidence" value="ECO:0007669"/>
    <property type="project" value="UniProtKB-UniRule"/>
</dbReference>
<protein>
    <recommendedName>
        <fullName evidence="9">Endoribonuclease YbeY</fullName>
        <ecNumber evidence="9">3.1.-.-</ecNumber>
    </recommendedName>
</protein>
<dbReference type="EMBL" id="FNNG01000002">
    <property type="protein sequence ID" value="SDW37913.1"/>
    <property type="molecule type" value="Genomic_DNA"/>
</dbReference>
<proteinExistence type="inferred from homology"/>
<dbReference type="Pfam" id="PF02130">
    <property type="entry name" value="YbeY"/>
    <property type="match status" value="1"/>
</dbReference>
<evidence type="ECO:0000256" key="6">
    <source>
        <dbReference type="ARBA" id="ARBA00022759"/>
    </source>
</evidence>
<dbReference type="RefSeq" id="WP_093750753.1">
    <property type="nucleotide sequence ID" value="NZ_BSYN01000002.1"/>
</dbReference>
<organism evidence="10 11">
    <name type="scientific">Tepidimicrobium xylanilyticum</name>
    <dbReference type="NCBI Taxonomy" id="1123352"/>
    <lineage>
        <taxon>Bacteria</taxon>
        <taxon>Bacillati</taxon>
        <taxon>Bacillota</taxon>
        <taxon>Tissierellia</taxon>
        <taxon>Tissierellales</taxon>
        <taxon>Tepidimicrobiaceae</taxon>
        <taxon>Tepidimicrobium</taxon>
    </lineage>
</organism>
<dbReference type="Gene3D" id="3.40.390.30">
    <property type="entry name" value="Metalloproteases ('zincins'), catalytic domain"/>
    <property type="match status" value="1"/>
</dbReference>
<comment type="subcellular location">
    <subcellularLocation>
        <location evidence="9">Cytoplasm</location>
    </subcellularLocation>
</comment>
<dbReference type="InterPro" id="IPR023091">
    <property type="entry name" value="MetalPrtase_cat_dom_sf_prd"/>
</dbReference>
<feature type="binding site" evidence="9">
    <location>
        <position position="115"/>
    </location>
    <ligand>
        <name>Zn(2+)</name>
        <dbReference type="ChEBI" id="CHEBI:29105"/>
        <note>catalytic</note>
    </ligand>
</feature>
<dbReference type="NCBIfam" id="TIGR00043">
    <property type="entry name" value="rRNA maturation RNase YbeY"/>
    <property type="match status" value="1"/>
</dbReference>
<feature type="binding site" evidence="9">
    <location>
        <position position="125"/>
    </location>
    <ligand>
        <name>Zn(2+)</name>
        <dbReference type="ChEBI" id="CHEBI:29105"/>
        <note>catalytic</note>
    </ligand>
</feature>
<dbReference type="Proteomes" id="UP000198828">
    <property type="component" value="Unassembled WGS sequence"/>
</dbReference>
<dbReference type="GO" id="GO:0005737">
    <property type="term" value="C:cytoplasm"/>
    <property type="evidence" value="ECO:0007669"/>
    <property type="project" value="UniProtKB-SubCell"/>
</dbReference>
<name>A0A1H2T1S1_9FIRM</name>
<comment type="similarity">
    <text evidence="1 9">Belongs to the endoribonuclease YbeY family.</text>
</comment>
<dbReference type="OrthoDB" id="9807740at2"/>
<evidence type="ECO:0000256" key="9">
    <source>
        <dbReference type="HAMAP-Rule" id="MF_00009"/>
    </source>
</evidence>
<accession>A0A1H2T1S1</accession>
<evidence type="ECO:0000256" key="7">
    <source>
        <dbReference type="ARBA" id="ARBA00022801"/>
    </source>
</evidence>
<keyword evidence="11" id="KW-1185">Reference proteome</keyword>
<reference evidence="10 11" key="1">
    <citation type="submission" date="2016-10" db="EMBL/GenBank/DDBJ databases">
        <authorList>
            <person name="de Groot N.N."/>
        </authorList>
    </citation>
    <scope>NUCLEOTIDE SEQUENCE [LARGE SCALE GENOMIC DNA]</scope>
    <source>
        <strain evidence="10 11">DSM 23310</strain>
    </source>
</reference>
<evidence type="ECO:0000256" key="4">
    <source>
        <dbReference type="ARBA" id="ARBA00022722"/>
    </source>
</evidence>
<dbReference type="InterPro" id="IPR002036">
    <property type="entry name" value="YbeY"/>
</dbReference>
<dbReference type="PANTHER" id="PTHR46986">
    <property type="entry name" value="ENDORIBONUCLEASE YBEY, CHLOROPLASTIC"/>
    <property type="match status" value="1"/>
</dbReference>
<keyword evidence="5 9" id="KW-0479">Metal-binding</keyword>
<dbReference type="InterPro" id="IPR020549">
    <property type="entry name" value="YbeY_CS"/>
</dbReference>
<dbReference type="GO" id="GO:0006364">
    <property type="term" value="P:rRNA processing"/>
    <property type="evidence" value="ECO:0007669"/>
    <property type="project" value="UniProtKB-UniRule"/>
</dbReference>
<keyword evidence="3 9" id="KW-0698">rRNA processing</keyword>
<dbReference type="PANTHER" id="PTHR46986:SF1">
    <property type="entry name" value="ENDORIBONUCLEASE YBEY, CHLOROPLASTIC"/>
    <property type="match status" value="1"/>
</dbReference>
<keyword evidence="2 9" id="KW-0690">Ribosome biogenesis</keyword>
<dbReference type="SUPFAM" id="SSF55486">
    <property type="entry name" value="Metalloproteases ('zincins'), catalytic domain"/>
    <property type="match status" value="1"/>
</dbReference>
<evidence type="ECO:0000256" key="3">
    <source>
        <dbReference type="ARBA" id="ARBA00022552"/>
    </source>
</evidence>
<evidence type="ECO:0000313" key="10">
    <source>
        <dbReference type="EMBL" id="SDW37913.1"/>
    </source>
</evidence>
<dbReference type="EC" id="3.1.-.-" evidence="9"/>
<evidence type="ECO:0000256" key="5">
    <source>
        <dbReference type="ARBA" id="ARBA00022723"/>
    </source>
</evidence>
<gene>
    <name evidence="9" type="primary">ybeY</name>
    <name evidence="10" type="ORF">SAMN05660923_00612</name>
</gene>